<evidence type="ECO:0000256" key="1">
    <source>
        <dbReference type="ARBA" id="ARBA00006432"/>
    </source>
</evidence>
<dbReference type="GO" id="GO:0030729">
    <property type="term" value="F:acetoacetate-CoA ligase activity"/>
    <property type="evidence" value="ECO:0007669"/>
    <property type="project" value="InterPro"/>
</dbReference>
<proteinExistence type="inferred from homology"/>
<dbReference type="Proteomes" id="UP000198372">
    <property type="component" value="Unassembled WGS sequence"/>
</dbReference>
<dbReference type="SUPFAM" id="SSF56801">
    <property type="entry name" value="Acetyl-CoA synthetase-like"/>
    <property type="match status" value="1"/>
</dbReference>
<sequence length="699" mass="77783">MTPSPRTIFYRPTAKEAAATLDSQFRRYVNHKRGLDLGDYWELHAWSLKDLNDVWIDIWEFTGILGEKEELLFDASQPMDRVNPRLIRAKMNYAENILMAHPHARSKTAKAIISVAEPSVPSSSPRYLESTHLRTLTFEELYQEVRKLAHSLKAMGVVAGDRVVAFSPSNAEVIVMTLAAASLGAVWSSCPSEFGVKAVLERFTQIEPKVLITGDRYRYNGKSLDVIPKLLDLLEGLPTVKHVVMVGQLEKDRISKVPFPKDPLGRTWSHYHEVVKAGEAAPPEIQFTKMDAMAPVFVLYSSGTTGKPKAIVHTIGGMVLSQKMANSCHNNMSASAVFLQFSTLGWMMWNYALSTLMNGCTMIAYDGSPLAPLGILFSLVDEYKCTHLGISPRFLQTLDNNNYHPKEHHSLKSLKVIATAGSVLKAELYDWVRDNVGPKVFINNGTGGTDICNLYVGAFPISFVGGVPSLPVYHAELQAPGLGMDFHALNDDGKPVVDEQGEMCILKPFPNMPLGFWNDEGDKRYRASYYEAYKNPICWTQGDWIEMHSVTGGCTVFGRSDGVLNPAGVRFGSAELYSVVEEMRDIVEDCIAVGQKLPDGDERVVLFVLPKQGKLTPDLRKQINDNIRTQRSTRHVPAVMIHCPKIPYTGNGKRLEIPVKKLVNGAKFESLNLSSAEDPECLKFFINHPELELKVKAKL</sequence>
<evidence type="ECO:0000313" key="7">
    <source>
        <dbReference type="EMBL" id="SCV69568.1"/>
    </source>
</evidence>
<accession>A0A238FEK9</accession>
<evidence type="ECO:0000259" key="5">
    <source>
        <dbReference type="Pfam" id="PF00501"/>
    </source>
</evidence>
<evidence type="ECO:0000256" key="2">
    <source>
        <dbReference type="ARBA" id="ARBA00022598"/>
    </source>
</evidence>
<name>A0A238FEK9_9BASI</name>
<reference evidence="8" key="1">
    <citation type="submission" date="2016-09" db="EMBL/GenBank/DDBJ databases">
        <authorList>
            <person name="Jeantristanb JTB J.-T."/>
            <person name="Ricardo R."/>
        </authorList>
    </citation>
    <scope>NUCLEOTIDE SEQUENCE [LARGE SCALE GENOMIC DNA]</scope>
</reference>
<dbReference type="Gene3D" id="3.30.300.30">
    <property type="match status" value="1"/>
</dbReference>
<comment type="similarity">
    <text evidence="1">Belongs to the ATP-dependent AMP-binding enzyme family.</text>
</comment>
<dbReference type="InterPro" id="IPR025110">
    <property type="entry name" value="AMP-bd_C"/>
</dbReference>
<evidence type="ECO:0000256" key="3">
    <source>
        <dbReference type="ARBA" id="ARBA00022741"/>
    </source>
</evidence>
<dbReference type="InterPro" id="IPR000873">
    <property type="entry name" value="AMP-dep_synth/lig_dom"/>
</dbReference>
<dbReference type="NCBIfam" id="NF002937">
    <property type="entry name" value="PRK03584.1"/>
    <property type="match status" value="1"/>
</dbReference>
<organism evidence="7 8">
    <name type="scientific">Microbotryum intermedium</name>
    <dbReference type="NCBI Taxonomy" id="269621"/>
    <lineage>
        <taxon>Eukaryota</taxon>
        <taxon>Fungi</taxon>
        <taxon>Dikarya</taxon>
        <taxon>Basidiomycota</taxon>
        <taxon>Pucciniomycotina</taxon>
        <taxon>Microbotryomycetes</taxon>
        <taxon>Microbotryales</taxon>
        <taxon>Microbotryaceae</taxon>
        <taxon>Microbotryum</taxon>
    </lineage>
</organism>
<protein>
    <submittedName>
        <fullName evidence="7">BQ2448_2588 protein</fullName>
    </submittedName>
</protein>
<dbReference type="AlphaFoldDB" id="A0A238FEK9"/>
<dbReference type="EMBL" id="FMSP01000004">
    <property type="protein sequence ID" value="SCV69568.1"/>
    <property type="molecule type" value="Genomic_DNA"/>
</dbReference>
<dbReference type="PANTHER" id="PTHR42921:SF1">
    <property type="entry name" value="ACETOACETYL-COA SYNTHETASE"/>
    <property type="match status" value="1"/>
</dbReference>
<feature type="domain" description="AMP-binding enzyme C-terminal" evidence="6">
    <location>
        <begin position="586"/>
        <end position="653"/>
    </location>
</feature>
<evidence type="ECO:0000259" key="6">
    <source>
        <dbReference type="Pfam" id="PF13193"/>
    </source>
</evidence>
<feature type="domain" description="AMP-dependent synthetase/ligase" evidence="5">
    <location>
        <begin position="133"/>
        <end position="508"/>
    </location>
</feature>
<dbReference type="PANTHER" id="PTHR42921">
    <property type="entry name" value="ACETOACETYL-COA SYNTHETASE"/>
    <property type="match status" value="1"/>
</dbReference>
<dbReference type="PROSITE" id="PS00455">
    <property type="entry name" value="AMP_BINDING"/>
    <property type="match status" value="1"/>
</dbReference>
<keyword evidence="8" id="KW-1185">Reference proteome</keyword>
<dbReference type="InterPro" id="IPR042099">
    <property type="entry name" value="ANL_N_sf"/>
</dbReference>
<keyword evidence="3" id="KW-0547">Nucleotide-binding</keyword>
<dbReference type="NCBIfam" id="TIGR01217">
    <property type="entry name" value="ac_ac_CoA_syn"/>
    <property type="match status" value="1"/>
</dbReference>
<dbReference type="STRING" id="269621.A0A238FEK9"/>
<dbReference type="GO" id="GO:0006629">
    <property type="term" value="P:lipid metabolic process"/>
    <property type="evidence" value="ECO:0007669"/>
    <property type="project" value="InterPro"/>
</dbReference>
<dbReference type="Pfam" id="PF00501">
    <property type="entry name" value="AMP-binding"/>
    <property type="match status" value="1"/>
</dbReference>
<gene>
    <name evidence="7" type="ORF">BQ2448_2588</name>
</gene>
<keyword evidence="4" id="KW-0067">ATP-binding</keyword>
<dbReference type="Pfam" id="PF13193">
    <property type="entry name" value="AMP-binding_C"/>
    <property type="match status" value="1"/>
</dbReference>
<dbReference type="Gene3D" id="3.40.50.12780">
    <property type="entry name" value="N-terminal domain of ligase-like"/>
    <property type="match status" value="1"/>
</dbReference>
<evidence type="ECO:0000313" key="8">
    <source>
        <dbReference type="Proteomes" id="UP000198372"/>
    </source>
</evidence>
<dbReference type="InterPro" id="IPR005914">
    <property type="entry name" value="Acac_CoA_synth"/>
</dbReference>
<dbReference type="GO" id="GO:0005524">
    <property type="term" value="F:ATP binding"/>
    <property type="evidence" value="ECO:0007669"/>
    <property type="project" value="UniProtKB-KW"/>
</dbReference>
<dbReference type="OrthoDB" id="10253869at2759"/>
<dbReference type="InterPro" id="IPR045851">
    <property type="entry name" value="AMP-bd_C_sf"/>
</dbReference>
<dbReference type="InterPro" id="IPR020845">
    <property type="entry name" value="AMP-binding_CS"/>
</dbReference>
<keyword evidence="2" id="KW-0436">Ligase</keyword>
<evidence type="ECO:0000256" key="4">
    <source>
        <dbReference type="ARBA" id="ARBA00022840"/>
    </source>
</evidence>